<evidence type="ECO:0000313" key="2">
    <source>
        <dbReference type="Proteomes" id="UP000016426"/>
    </source>
</evidence>
<dbReference type="EMBL" id="AVPH01000100">
    <property type="protein sequence ID" value="ERE15025.1"/>
    <property type="molecule type" value="Genomic_DNA"/>
</dbReference>
<keyword evidence="2" id="KW-1185">Reference proteome</keyword>
<sequence length="96" mass="10928">MTDLLRHVNRIRRINPQLELLGALLVKHDERQTVCRLIEAAAREQIGKLLPIRIPTSTRVNQAAMAQTSLHSLDRSAKVTREFRALAQLLAQQLQL</sequence>
<dbReference type="Gene3D" id="3.40.50.300">
    <property type="entry name" value="P-loop containing nucleotide triphosphate hydrolases"/>
    <property type="match status" value="1"/>
</dbReference>
<comment type="caution">
    <text evidence="1">The sequence shown here is derived from an EMBL/GenBank/DDBJ whole genome shotgun (WGS) entry which is preliminary data.</text>
</comment>
<evidence type="ECO:0000313" key="1">
    <source>
        <dbReference type="EMBL" id="ERE15025.1"/>
    </source>
</evidence>
<proteinExistence type="predicted"/>
<accession>A0ABN0N9B6</accession>
<feature type="non-terminal residue" evidence="1">
    <location>
        <position position="96"/>
    </location>
</feature>
<dbReference type="SUPFAM" id="SSF52540">
    <property type="entry name" value="P-loop containing nucleoside triphosphate hydrolases"/>
    <property type="match status" value="1"/>
</dbReference>
<feature type="non-terminal residue" evidence="1">
    <location>
        <position position="1"/>
    </location>
</feature>
<name>A0ABN0N9B6_9NEIS</name>
<protein>
    <submittedName>
        <fullName evidence="1">Uncharacterized protein</fullName>
    </submittedName>
</protein>
<reference evidence="1 2" key="1">
    <citation type="journal article" date="2013" name="Genome Announc.">
        <title>Genome Sequence of the Pigment-Producing Bacterium Pseudogulbenkiania ferrooxidans, Isolated from Loktak Lake.</title>
        <authorList>
            <person name="Puranik S."/>
            <person name="Talkal R."/>
            <person name="Qureshi A."/>
            <person name="Khardenavis A."/>
            <person name="Kapley A."/>
            <person name="Purohit H.J."/>
        </authorList>
    </citation>
    <scope>NUCLEOTIDE SEQUENCE [LARGE SCALE GENOMIC DNA]</scope>
    <source>
        <strain evidence="1 2">EGD-HP2</strain>
    </source>
</reference>
<dbReference type="Proteomes" id="UP000016426">
    <property type="component" value="Unassembled WGS sequence"/>
</dbReference>
<gene>
    <name evidence="1" type="ORF">O166_23210</name>
</gene>
<dbReference type="InterPro" id="IPR027417">
    <property type="entry name" value="P-loop_NTPase"/>
</dbReference>
<organism evidence="1 2">
    <name type="scientific">Pseudogulbenkiania ferrooxidans EGD-HP2</name>
    <dbReference type="NCBI Taxonomy" id="1388764"/>
    <lineage>
        <taxon>Bacteria</taxon>
        <taxon>Pseudomonadati</taxon>
        <taxon>Pseudomonadota</taxon>
        <taxon>Betaproteobacteria</taxon>
        <taxon>Neisseriales</taxon>
        <taxon>Chromobacteriaceae</taxon>
        <taxon>Pseudogulbenkiania</taxon>
    </lineage>
</organism>